<dbReference type="Proteomes" id="UP000838878">
    <property type="component" value="Chromosome 6"/>
</dbReference>
<dbReference type="SUPFAM" id="SSF51735">
    <property type="entry name" value="NAD(P)-binding Rossmann-fold domains"/>
    <property type="match status" value="1"/>
</dbReference>
<dbReference type="InterPro" id="IPR002347">
    <property type="entry name" value="SDR_fam"/>
</dbReference>
<evidence type="ECO:0000256" key="2">
    <source>
        <dbReference type="ARBA" id="ARBA00022857"/>
    </source>
</evidence>
<dbReference type="Pfam" id="PF00106">
    <property type="entry name" value="adh_short"/>
    <property type="match status" value="2"/>
</dbReference>
<organism evidence="5 6">
    <name type="scientific">Brenthis ino</name>
    <name type="common">lesser marbled fritillary</name>
    <dbReference type="NCBI Taxonomy" id="405034"/>
    <lineage>
        <taxon>Eukaryota</taxon>
        <taxon>Metazoa</taxon>
        <taxon>Ecdysozoa</taxon>
        <taxon>Arthropoda</taxon>
        <taxon>Hexapoda</taxon>
        <taxon>Insecta</taxon>
        <taxon>Pterygota</taxon>
        <taxon>Neoptera</taxon>
        <taxon>Endopterygota</taxon>
        <taxon>Lepidoptera</taxon>
        <taxon>Glossata</taxon>
        <taxon>Ditrysia</taxon>
        <taxon>Papilionoidea</taxon>
        <taxon>Nymphalidae</taxon>
        <taxon>Heliconiinae</taxon>
        <taxon>Argynnini</taxon>
        <taxon>Brenthis</taxon>
    </lineage>
</organism>
<evidence type="ECO:0000313" key="5">
    <source>
        <dbReference type="EMBL" id="CAH0726405.1"/>
    </source>
</evidence>
<comment type="similarity">
    <text evidence="1 4">Belongs to the short-chain dehydrogenases/reductases (SDR) family.</text>
</comment>
<dbReference type="PRINTS" id="PR00080">
    <property type="entry name" value="SDRFAMILY"/>
</dbReference>
<evidence type="ECO:0000313" key="6">
    <source>
        <dbReference type="Proteomes" id="UP000838878"/>
    </source>
</evidence>
<accession>A0A8J9YH38</accession>
<dbReference type="PANTHER" id="PTHR43963">
    <property type="entry name" value="CARBONYL REDUCTASE 1-RELATED"/>
    <property type="match status" value="1"/>
</dbReference>
<reference evidence="5" key="1">
    <citation type="submission" date="2021-12" db="EMBL/GenBank/DDBJ databases">
        <authorList>
            <person name="Martin H S."/>
        </authorList>
    </citation>
    <scope>NUCLEOTIDE SEQUENCE</scope>
</reference>
<keyword evidence="2" id="KW-0521">NADP</keyword>
<dbReference type="InterPro" id="IPR036291">
    <property type="entry name" value="NAD(P)-bd_dom_sf"/>
</dbReference>
<dbReference type="PRINTS" id="PR00081">
    <property type="entry name" value="GDHRDH"/>
</dbReference>
<evidence type="ECO:0000256" key="4">
    <source>
        <dbReference type="RuleBase" id="RU000363"/>
    </source>
</evidence>
<dbReference type="GO" id="GO:0004090">
    <property type="term" value="F:carbonyl reductase (NADPH) activity"/>
    <property type="evidence" value="ECO:0007669"/>
    <property type="project" value="TreeGrafter"/>
</dbReference>
<evidence type="ECO:0000256" key="3">
    <source>
        <dbReference type="ARBA" id="ARBA00023002"/>
    </source>
</evidence>
<dbReference type="OrthoDB" id="7289984at2759"/>
<dbReference type="EMBL" id="OV170226">
    <property type="protein sequence ID" value="CAH0726405.1"/>
    <property type="molecule type" value="Genomic_DNA"/>
</dbReference>
<evidence type="ECO:0008006" key="7">
    <source>
        <dbReference type="Google" id="ProtNLM"/>
    </source>
</evidence>
<name>A0A8J9YH38_9NEOP</name>
<dbReference type="AlphaFoldDB" id="A0A8J9YH38"/>
<keyword evidence="6" id="KW-1185">Reference proteome</keyword>
<keyword evidence="3" id="KW-0560">Oxidoreductase</keyword>
<protein>
    <recommendedName>
        <fullName evidence="7">Carbonyl reductase [NADPH] 1-like</fullName>
    </recommendedName>
</protein>
<dbReference type="Gene3D" id="3.40.50.720">
    <property type="entry name" value="NAD(P)-binding Rossmann-like Domain"/>
    <property type="match status" value="1"/>
</dbReference>
<evidence type="ECO:0000256" key="1">
    <source>
        <dbReference type="ARBA" id="ARBA00006484"/>
    </source>
</evidence>
<dbReference type="PANTHER" id="PTHR43963:SF4">
    <property type="entry name" value="CARBONYL REDUCTASE (NADPH)"/>
    <property type="match status" value="1"/>
</dbReference>
<sequence length="309" mass="35533">MSQNVAVVTGSNKGIGFAIVKLLCQRYDGVVYLTSRDEKRGRDALEELNQLGLYPEYHQLDVTDRESVIKFRDHIKNKHNGLDILINNAGMVNNYSVIKKGYQEDKNIIEINYKGVLTIQELIFPLIRNTGRVLNISSDCGHLSNIRNKYWIDRLSRKDLTVDDINEFVEWFLESSKNGTFNKENIVDNGSIAAYRVSKVALSALTIIQQRELEDRNISVNSMHPGLVRTDMTVGIGMFTADEAAETPVYLVLDAPQSLKGAYVWYDRRELDWYDIKADYYFTMSFARSWIFASMFAKFKYYLGKILGW</sequence>
<proteinExistence type="inferred from homology"/>
<feature type="non-terminal residue" evidence="5">
    <location>
        <position position="309"/>
    </location>
</feature>
<gene>
    <name evidence="5" type="ORF">BINO364_LOCUS11867</name>
</gene>